<dbReference type="RefSeq" id="WP_072963193.1">
    <property type="nucleotide sequence ID" value="NZ_FQUT01000017.1"/>
</dbReference>
<organism evidence="1 2">
    <name type="scientific">Chryseobacterium arachidis</name>
    <dbReference type="NCBI Taxonomy" id="1416778"/>
    <lineage>
        <taxon>Bacteria</taxon>
        <taxon>Pseudomonadati</taxon>
        <taxon>Bacteroidota</taxon>
        <taxon>Flavobacteriia</taxon>
        <taxon>Flavobacteriales</taxon>
        <taxon>Weeksellaceae</taxon>
        <taxon>Chryseobacterium group</taxon>
        <taxon>Chryseobacterium</taxon>
    </lineage>
</organism>
<protein>
    <submittedName>
        <fullName evidence="1">Uncharacterized protein</fullName>
    </submittedName>
</protein>
<keyword evidence="2" id="KW-1185">Reference proteome</keyword>
<sequence>MNLKSYSLILLLYFFSSTNIFRAQISKQEIIQAANSIDSKRHHESELFQLGHSTIEREYLATDIAENNNKRTETVALTYHWRFYPDNYVKIIVYFKNGIPIQVLKEKNATLTSEYEDHKKKIINSLTKLYIFDWKNWKVEKEVINNGGLLLENNISKEEIESIISGAK</sequence>
<dbReference type="STRING" id="1416778.SAMN05443633_11735"/>
<gene>
    <name evidence="1" type="ORF">SAMN05443633_11735</name>
</gene>
<dbReference type="Proteomes" id="UP000184518">
    <property type="component" value="Unassembled WGS sequence"/>
</dbReference>
<accession>A0A1M5KN98</accession>
<dbReference type="EMBL" id="FQUT01000017">
    <property type="protein sequence ID" value="SHG54238.1"/>
    <property type="molecule type" value="Genomic_DNA"/>
</dbReference>
<evidence type="ECO:0000313" key="1">
    <source>
        <dbReference type="EMBL" id="SHG54238.1"/>
    </source>
</evidence>
<name>A0A1M5KN98_9FLAO</name>
<proteinExistence type="predicted"/>
<evidence type="ECO:0000313" key="2">
    <source>
        <dbReference type="Proteomes" id="UP000184518"/>
    </source>
</evidence>
<reference evidence="2" key="1">
    <citation type="submission" date="2016-11" db="EMBL/GenBank/DDBJ databases">
        <authorList>
            <person name="Varghese N."/>
            <person name="Submissions S."/>
        </authorList>
    </citation>
    <scope>NUCLEOTIDE SEQUENCE [LARGE SCALE GENOMIC DNA]</scope>
    <source>
        <strain evidence="2">DSM 27619</strain>
    </source>
</reference>
<dbReference type="OrthoDB" id="1431529at2"/>
<dbReference type="AlphaFoldDB" id="A0A1M5KN98"/>